<accession>X1DNH3</accession>
<sequence length="77" mass="9401">MSTLYKFNKYLLFILFGFILAFLPACEKDDVKPDDPKILARNEFYELMKEWYFWYDKMPDVDVEDYDTPEELLEALR</sequence>
<feature type="domain" description="Peptidase S41 N-terminal" evidence="1">
    <location>
        <begin position="44"/>
        <end position="77"/>
    </location>
</feature>
<comment type="caution">
    <text evidence="2">The sequence shown here is derived from an EMBL/GenBank/DDBJ whole genome shotgun (WGS) entry which is preliminary data.</text>
</comment>
<name>X1DNH3_9ZZZZ</name>
<proteinExistence type="predicted"/>
<dbReference type="InterPro" id="IPR041613">
    <property type="entry name" value="Pept_S41_N"/>
</dbReference>
<gene>
    <name evidence="2" type="ORF">S01H4_65069</name>
</gene>
<dbReference type="EMBL" id="BART01039680">
    <property type="protein sequence ID" value="GAH22491.1"/>
    <property type="molecule type" value="Genomic_DNA"/>
</dbReference>
<feature type="non-terminal residue" evidence="2">
    <location>
        <position position="77"/>
    </location>
</feature>
<organism evidence="2">
    <name type="scientific">marine sediment metagenome</name>
    <dbReference type="NCBI Taxonomy" id="412755"/>
    <lineage>
        <taxon>unclassified sequences</taxon>
        <taxon>metagenomes</taxon>
        <taxon>ecological metagenomes</taxon>
    </lineage>
</organism>
<protein>
    <recommendedName>
        <fullName evidence="1">Peptidase S41 N-terminal domain-containing protein</fullName>
    </recommendedName>
</protein>
<evidence type="ECO:0000259" key="1">
    <source>
        <dbReference type="Pfam" id="PF18294"/>
    </source>
</evidence>
<dbReference type="Pfam" id="PF18294">
    <property type="entry name" value="Pept_S41_N"/>
    <property type="match status" value="1"/>
</dbReference>
<dbReference type="AlphaFoldDB" id="X1DNH3"/>
<evidence type="ECO:0000313" key="2">
    <source>
        <dbReference type="EMBL" id="GAH22491.1"/>
    </source>
</evidence>
<reference evidence="2" key="1">
    <citation type="journal article" date="2014" name="Front. Microbiol.">
        <title>High frequency of phylogenetically diverse reductive dehalogenase-homologous genes in deep subseafloor sedimentary metagenomes.</title>
        <authorList>
            <person name="Kawai M."/>
            <person name="Futagami T."/>
            <person name="Toyoda A."/>
            <person name="Takaki Y."/>
            <person name="Nishi S."/>
            <person name="Hori S."/>
            <person name="Arai W."/>
            <person name="Tsubouchi T."/>
            <person name="Morono Y."/>
            <person name="Uchiyama I."/>
            <person name="Ito T."/>
            <person name="Fujiyama A."/>
            <person name="Inagaki F."/>
            <person name="Takami H."/>
        </authorList>
    </citation>
    <scope>NUCLEOTIDE SEQUENCE</scope>
    <source>
        <strain evidence="2">Expedition CK06-06</strain>
    </source>
</reference>